<dbReference type="AlphaFoldDB" id="A0A1S1U5P7"/>
<evidence type="ECO:0000313" key="3">
    <source>
        <dbReference type="Proteomes" id="UP000179840"/>
    </source>
</evidence>
<feature type="signal peptide" evidence="1">
    <location>
        <begin position="1"/>
        <end position="19"/>
    </location>
</feature>
<evidence type="ECO:0000256" key="1">
    <source>
        <dbReference type="SAM" id="SignalP"/>
    </source>
</evidence>
<keyword evidence="1" id="KW-0732">Signal</keyword>
<reference evidence="2 3" key="1">
    <citation type="submission" date="2015-06" db="EMBL/GenBank/DDBJ databases">
        <title>Draft genome sequencing of a biphenyl-degrading bacterium, Janthinobacterium lividum MEG1.</title>
        <authorList>
            <person name="Shimodaira J."/>
            <person name="Hatta T."/>
        </authorList>
    </citation>
    <scope>NUCLEOTIDE SEQUENCE [LARGE SCALE GENOMIC DNA]</scope>
    <source>
        <strain evidence="2 3">MEG1</strain>
    </source>
</reference>
<name>A0A1S1U5P7_9BURK</name>
<evidence type="ECO:0000313" key="2">
    <source>
        <dbReference type="EMBL" id="OHV94951.1"/>
    </source>
</evidence>
<organism evidence="2 3">
    <name type="scientific">Janthinobacterium lividum</name>
    <dbReference type="NCBI Taxonomy" id="29581"/>
    <lineage>
        <taxon>Bacteria</taxon>
        <taxon>Pseudomonadati</taxon>
        <taxon>Pseudomonadota</taxon>
        <taxon>Betaproteobacteria</taxon>
        <taxon>Burkholderiales</taxon>
        <taxon>Oxalobacteraceae</taxon>
        <taxon>Janthinobacterium</taxon>
    </lineage>
</organism>
<dbReference type="EMBL" id="LFKP01000011">
    <property type="protein sequence ID" value="OHV94951.1"/>
    <property type="molecule type" value="Genomic_DNA"/>
</dbReference>
<sequence>MRRFLLACLTLPTLHIAMAAEPPVQGVWQGTLGKANIVACFNQPSATQGSDRSGNYYYTRYKTPIMLAKPNGKSDWSESDAKGDTTGTWKLNAPQGGKLIGTWTEPKSGKTLPLALTLLEAAGDRDHPSCASDAYNLALEDFPSTKVSKPIAFEGKQYRNLQVGDTITVELIAPGDGVAKINAQLRTVLAKNKKDLEDFYATRRKYLGRNGFTTEDEVYAEPTYWSPRWVTLKFYRWPAGYGASGISIRFRTWDVKTGQETDVWNWFGASASDGDDKAELPDRLRQALFKNVTIDAECKGTDYDGRGRFHLSLKPEGVSFWEDSNGSGCENDFLLPYSKVGPFLTVKGRAALSDLLPKN</sequence>
<proteinExistence type="predicted"/>
<accession>A0A1S1U5P7</accession>
<gene>
    <name evidence="2" type="ORF">AKG95_21915</name>
</gene>
<protein>
    <recommendedName>
        <fullName evidence="4">DUF3298 domain-containing protein</fullName>
    </recommendedName>
</protein>
<evidence type="ECO:0008006" key="4">
    <source>
        <dbReference type="Google" id="ProtNLM"/>
    </source>
</evidence>
<dbReference type="RefSeq" id="WP_071079021.1">
    <property type="nucleotide sequence ID" value="NZ_LFKP01000011.1"/>
</dbReference>
<feature type="chain" id="PRO_5010254913" description="DUF3298 domain-containing protein" evidence="1">
    <location>
        <begin position="20"/>
        <end position="359"/>
    </location>
</feature>
<dbReference type="Proteomes" id="UP000179840">
    <property type="component" value="Unassembled WGS sequence"/>
</dbReference>
<comment type="caution">
    <text evidence="2">The sequence shown here is derived from an EMBL/GenBank/DDBJ whole genome shotgun (WGS) entry which is preliminary data.</text>
</comment>